<evidence type="ECO:0000313" key="2">
    <source>
        <dbReference type="Proteomes" id="UP000324222"/>
    </source>
</evidence>
<accession>A0A5B7IWW4</accession>
<gene>
    <name evidence="1" type="ORF">E2C01_081535</name>
</gene>
<organism evidence="1 2">
    <name type="scientific">Portunus trituberculatus</name>
    <name type="common">Swimming crab</name>
    <name type="synonym">Neptunus trituberculatus</name>
    <dbReference type="NCBI Taxonomy" id="210409"/>
    <lineage>
        <taxon>Eukaryota</taxon>
        <taxon>Metazoa</taxon>
        <taxon>Ecdysozoa</taxon>
        <taxon>Arthropoda</taxon>
        <taxon>Crustacea</taxon>
        <taxon>Multicrustacea</taxon>
        <taxon>Malacostraca</taxon>
        <taxon>Eumalacostraca</taxon>
        <taxon>Eucarida</taxon>
        <taxon>Decapoda</taxon>
        <taxon>Pleocyemata</taxon>
        <taxon>Brachyura</taxon>
        <taxon>Eubrachyura</taxon>
        <taxon>Portunoidea</taxon>
        <taxon>Portunidae</taxon>
        <taxon>Portuninae</taxon>
        <taxon>Portunus</taxon>
    </lineage>
</organism>
<reference evidence="1 2" key="1">
    <citation type="submission" date="2019-05" db="EMBL/GenBank/DDBJ databases">
        <title>Another draft genome of Portunus trituberculatus and its Hox gene families provides insights of decapod evolution.</title>
        <authorList>
            <person name="Jeong J.-H."/>
            <person name="Song I."/>
            <person name="Kim S."/>
            <person name="Choi T."/>
            <person name="Kim D."/>
            <person name="Ryu S."/>
            <person name="Kim W."/>
        </authorList>
    </citation>
    <scope>NUCLEOTIDE SEQUENCE [LARGE SCALE GENOMIC DNA]</scope>
    <source>
        <tissue evidence="1">Muscle</tissue>
    </source>
</reference>
<proteinExistence type="predicted"/>
<name>A0A5B7IWW4_PORTR</name>
<comment type="caution">
    <text evidence="1">The sequence shown here is derived from an EMBL/GenBank/DDBJ whole genome shotgun (WGS) entry which is preliminary data.</text>
</comment>
<protein>
    <submittedName>
        <fullName evidence="1">Uncharacterized protein</fullName>
    </submittedName>
</protein>
<keyword evidence="2" id="KW-1185">Reference proteome</keyword>
<dbReference type="AlphaFoldDB" id="A0A5B7IWW4"/>
<dbReference type="EMBL" id="VSRR010072238">
    <property type="protein sequence ID" value="MPC86699.1"/>
    <property type="molecule type" value="Genomic_DNA"/>
</dbReference>
<dbReference type="Proteomes" id="UP000324222">
    <property type="component" value="Unassembled WGS sequence"/>
</dbReference>
<evidence type="ECO:0000313" key="1">
    <source>
        <dbReference type="EMBL" id="MPC86699.1"/>
    </source>
</evidence>
<sequence>MRRGKRERERQQILADGPTIPVLHRLPHLANICKVAFEFLYFDTKLDGENIIEFLAPQLGGSGIR</sequence>